<dbReference type="OrthoDB" id="1918685at2759"/>
<evidence type="ECO:0000313" key="8">
    <source>
        <dbReference type="EMBL" id="TKA67261.1"/>
    </source>
</evidence>
<dbReference type="InterPro" id="IPR023780">
    <property type="entry name" value="Chromo_domain"/>
</dbReference>
<dbReference type="SMART" id="SM00298">
    <property type="entry name" value="CHROMO"/>
    <property type="match status" value="1"/>
</dbReference>
<keyword evidence="4" id="KW-0862">Zinc</keyword>
<dbReference type="InterPro" id="IPR000571">
    <property type="entry name" value="Znf_CCCH"/>
</dbReference>
<comment type="subunit">
    <text evidence="2">Component of the NuA4 histone acetyltransferase complex.</text>
</comment>
<dbReference type="CDD" id="cd18966">
    <property type="entry name" value="chromodomain"/>
    <property type="match status" value="1"/>
</dbReference>
<dbReference type="GO" id="GO:0008270">
    <property type="term" value="F:zinc ion binding"/>
    <property type="evidence" value="ECO:0007669"/>
    <property type="project" value="UniProtKB-KW"/>
</dbReference>
<feature type="compositionally biased region" description="Polar residues" evidence="5">
    <location>
        <begin position="413"/>
        <end position="422"/>
    </location>
</feature>
<dbReference type="SUPFAM" id="SSF54160">
    <property type="entry name" value="Chromo domain-like"/>
    <property type="match status" value="1"/>
</dbReference>
<feature type="compositionally biased region" description="Acidic residues" evidence="5">
    <location>
        <begin position="136"/>
        <end position="151"/>
    </location>
</feature>
<evidence type="ECO:0000256" key="4">
    <source>
        <dbReference type="PROSITE-ProRule" id="PRU00723"/>
    </source>
</evidence>
<feature type="domain" description="C3H1-type" evidence="7">
    <location>
        <begin position="430"/>
        <end position="458"/>
    </location>
</feature>
<dbReference type="GO" id="GO:0006338">
    <property type="term" value="P:chromatin remodeling"/>
    <property type="evidence" value="ECO:0007669"/>
    <property type="project" value="UniProtKB-ARBA"/>
</dbReference>
<evidence type="ECO:0000313" key="9">
    <source>
        <dbReference type="Proteomes" id="UP000308768"/>
    </source>
</evidence>
<feature type="compositionally biased region" description="Basic and acidic residues" evidence="5">
    <location>
        <begin position="386"/>
        <end position="396"/>
    </location>
</feature>
<dbReference type="PROSITE" id="PS00598">
    <property type="entry name" value="CHROMO_1"/>
    <property type="match status" value="1"/>
</dbReference>
<dbReference type="PROSITE" id="PS50103">
    <property type="entry name" value="ZF_C3H1"/>
    <property type="match status" value="1"/>
</dbReference>
<feature type="domain" description="Chromo" evidence="6">
    <location>
        <begin position="32"/>
        <end position="92"/>
    </location>
</feature>
<dbReference type="InterPro" id="IPR000953">
    <property type="entry name" value="Chromo/chromo_shadow_dom"/>
</dbReference>
<dbReference type="Gene3D" id="2.40.50.40">
    <property type="match status" value="1"/>
</dbReference>
<evidence type="ECO:0008006" key="10">
    <source>
        <dbReference type="Google" id="ProtNLM"/>
    </source>
</evidence>
<feature type="zinc finger region" description="C3H1-type" evidence="4">
    <location>
        <begin position="430"/>
        <end position="458"/>
    </location>
</feature>
<dbReference type="EMBL" id="NAJN01000928">
    <property type="protein sequence ID" value="TKA67261.1"/>
    <property type="molecule type" value="Genomic_DNA"/>
</dbReference>
<comment type="caution">
    <text evidence="8">The sequence shown here is derived from an EMBL/GenBank/DDBJ whole genome shotgun (WGS) entry which is preliminary data.</text>
</comment>
<feature type="region of interest" description="Disordered" evidence="5">
    <location>
        <begin position="119"/>
        <end position="326"/>
    </location>
</feature>
<keyword evidence="9" id="KW-1185">Reference proteome</keyword>
<dbReference type="AlphaFoldDB" id="A0A4U0WVC2"/>
<name>A0A4U0WVC2_9PEZI</name>
<dbReference type="Pfam" id="PF00385">
    <property type="entry name" value="Chromo"/>
    <property type="match status" value="1"/>
</dbReference>
<keyword evidence="3" id="KW-0539">Nucleus</keyword>
<evidence type="ECO:0000256" key="2">
    <source>
        <dbReference type="ARBA" id="ARBA00011353"/>
    </source>
</evidence>
<evidence type="ECO:0000256" key="3">
    <source>
        <dbReference type="ARBA" id="ARBA00023242"/>
    </source>
</evidence>
<accession>A0A4U0WVC2</accession>
<dbReference type="InterPro" id="IPR016197">
    <property type="entry name" value="Chromo-like_dom_sf"/>
</dbReference>
<gene>
    <name evidence="8" type="ORF">B0A49_04116</name>
</gene>
<dbReference type="InterPro" id="IPR023779">
    <property type="entry name" value="Chromodomain_CS"/>
</dbReference>
<dbReference type="InterPro" id="IPR051219">
    <property type="entry name" value="Heterochromatin_chromo-domain"/>
</dbReference>
<reference evidence="8 9" key="1">
    <citation type="submission" date="2017-03" db="EMBL/GenBank/DDBJ databases">
        <title>Genomes of endolithic fungi from Antarctica.</title>
        <authorList>
            <person name="Coleine C."/>
            <person name="Masonjones S."/>
            <person name="Stajich J.E."/>
        </authorList>
    </citation>
    <scope>NUCLEOTIDE SEQUENCE [LARGE SCALE GENOMIC DNA]</scope>
    <source>
        <strain evidence="8 9">CCFEE 5187</strain>
    </source>
</reference>
<feature type="compositionally biased region" description="Polar residues" evidence="5">
    <location>
        <begin position="367"/>
        <end position="380"/>
    </location>
</feature>
<keyword evidence="4" id="KW-0863">Zinc-finger</keyword>
<evidence type="ECO:0000259" key="6">
    <source>
        <dbReference type="PROSITE" id="PS50013"/>
    </source>
</evidence>
<dbReference type="STRING" id="331657.A0A4U0WVC2"/>
<evidence type="ECO:0000259" key="7">
    <source>
        <dbReference type="PROSITE" id="PS50103"/>
    </source>
</evidence>
<proteinExistence type="predicted"/>
<feature type="compositionally biased region" description="Basic and acidic residues" evidence="5">
    <location>
        <begin position="306"/>
        <end position="317"/>
    </location>
</feature>
<feature type="region of interest" description="Disordered" evidence="5">
    <location>
        <begin position="1"/>
        <end position="28"/>
    </location>
</feature>
<evidence type="ECO:0000256" key="1">
    <source>
        <dbReference type="ARBA" id="ARBA00004123"/>
    </source>
</evidence>
<comment type="subcellular location">
    <subcellularLocation>
        <location evidence="1">Nucleus</location>
    </subcellularLocation>
</comment>
<dbReference type="Proteomes" id="UP000308768">
    <property type="component" value="Unassembled WGS sequence"/>
</dbReference>
<evidence type="ECO:0000256" key="5">
    <source>
        <dbReference type="SAM" id="MobiDB-lite"/>
    </source>
</evidence>
<sequence>MSRSRPPTQGDDSDSDTISVTSTAKSEGRSEYYVDSILAEKEDPDTGRAFYLLRWTGYPLDRATWEPEEHLNDPGTIKDWRDQEIRTAKGQAEAFDVEAFEAGQIAIMKARERRKAKRRAKRIRLGIPVSSGMSDSNEDEDEPRTEHDEDIEGRLPPVVQRGIPRHSVVSSEDEHPTTKDDDASSDDSLFGELAQEASIADEPLSGKDTATQPMPLPRTVLASTRAPPRNAAFSAAFTSKLGSRPVTAVNKTIVGPSRPLRPGAKTGPAIFADWTKKPAPRRKHSEPQSAEAKDDTKNPKKKKPLRISDTRRIELAGRNEPAPNIEALQFIDPKTGRVARLPEQVVPMQAMGETSLNTIVQAAHQQAETIGQVEGQQTEGATEKPPSFRESDESRPSKPVASEPAARPVAVQSRPQMRSADSQDGIPWTGKPPVTCFDWRFGQCRYSAADCRYQHKDTGLVAQKTRKDGNPMVVSKEDVYARQILVPQKLEDTGNGVPSRGSPASATNDIRMPKVSLITYGDILPTSTSSEAVDGVVELLVLHGASGGVILHSNFTMVIYPSHTEQWRFLHQEAEPIAGTKLRFVVMAALPVPTPMKPAALGTANKANITNIETVVNAVLGIETNRLFTSFRGAVGRNVFLMFPPRSEEAELLTRFFHTIGAKVYSSSIPGSWRYMLNAHNKAGGVIMLHSSVYNYWQIPDLSTFLNPKFNFFQLGYRTSLSSSDPDQHKYTCTTLFPHGYAMYITDSVFAYEPRKARLLIDNFIREFGLKPSKAMETSKLAGRPGLKRWLLQLAVEHSEEDRKAKDDTRIKLFLAMDTIAPLSTADPNDPPNPLPEARLVSIPPSTLPKHAQLWNDDEQKANDYIVNWFAGWACTQVTNFRRFFVIHTEVETNWKRKYAHLQVMTTDGYFDKFVRK</sequence>
<feature type="compositionally biased region" description="Basic and acidic residues" evidence="5">
    <location>
        <begin position="172"/>
        <end position="182"/>
    </location>
</feature>
<dbReference type="PANTHER" id="PTHR22812">
    <property type="entry name" value="CHROMOBOX PROTEIN"/>
    <property type="match status" value="1"/>
</dbReference>
<keyword evidence="4" id="KW-0479">Metal-binding</keyword>
<organism evidence="8 9">
    <name type="scientific">Cryomyces minteri</name>
    <dbReference type="NCBI Taxonomy" id="331657"/>
    <lineage>
        <taxon>Eukaryota</taxon>
        <taxon>Fungi</taxon>
        <taxon>Dikarya</taxon>
        <taxon>Ascomycota</taxon>
        <taxon>Pezizomycotina</taxon>
        <taxon>Dothideomycetes</taxon>
        <taxon>Dothideomycetes incertae sedis</taxon>
        <taxon>Cryomyces</taxon>
    </lineage>
</organism>
<protein>
    <recommendedName>
        <fullName evidence="10">Chromo domain-containing protein</fullName>
    </recommendedName>
</protein>
<dbReference type="PROSITE" id="PS50013">
    <property type="entry name" value="CHROMO_2"/>
    <property type="match status" value="1"/>
</dbReference>
<dbReference type="GO" id="GO:0005634">
    <property type="term" value="C:nucleus"/>
    <property type="evidence" value="ECO:0007669"/>
    <property type="project" value="UniProtKB-SubCell"/>
</dbReference>
<feature type="region of interest" description="Disordered" evidence="5">
    <location>
        <begin position="367"/>
        <end position="429"/>
    </location>
</feature>